<sequence length="236" mass="26823">MTLTMSNSLTDFPFPEWSESLIDCIDSAFKVAWNKATASIDEEHTELENHLTNLLEYELHRMLDTENAIGFNRGRFQSPVRGAECCDYQNKSISKKPDLTIRLLDMRPGISDVRQDAMFVECKVLDVDKRPLAYIENGIRRFVDGEYAWAMPHALMLGYVLDKSVLPGALVQCFNRNKQKPLVARCAPSDGALVTVATTQRPITFRSSHPRKWAHLEYGAPGPIQIYHVWLHSANK</sequence>
<proteinExistence type="predicted"/>
<dbReference type="EMBL" id="JAXAFO010000022">
    <property type="protein sequence ID" value="MDX6850306.1"/>
    <property type="molecule type" value="Genomic_DNA"/>
</dbReference>
<protein>
    <submittedName>
        <fullName evidence="1">Uncharacterized protein</fullName>
    </submittedName>
</protein>
<dbReference type="RefSeq" id="WP_302724279.1">
    <property type="nucleotide sequence ID" value="NZ_JAULRU010000783.1"/>
</dbReference>
<comment type="caution">
    <text evidence="1">The sequence shown here is derived from an EMBL/GenBank/DDBJ whole genome shotgun (WGS) entry which is preliminary data.</text>
</comment>
<reference evidence="1 2" key="1">
    <citation type="submission" date="2023-11" db="EMBL/GenBank/DDBJ databases">
        <title>Gilvimarinus fulvus sp. nov., isolated from the surface of Kelp.</title>
        <authorList>
            <person name="Sun Y.Y."/>
            <person name="Gong Y."/>
            <person name="Du Z.J."/>
        </authorList>
    </citation>
    <scope>NUCLEOTIDE SEQUENCE [LARGE SCALE GENOMIC DNA]</scope>
    <source>
        <strain evidence="1 2">SDUM040013</strain>
    </source>
</reference>
<keyword evidence="2" id="KW-1185">Reference proteome</keyword>
<gene>
    <name evidence="1" type="ORF">SCD92_13105</name>
</gene>
<dbReference type="Proteomes" id="UP001273505">
    <property type="component" value="Unassembled WGS sequence"/>
</dbReference>
<evidence type="ECO:0000313" key="2">
    <source>
        <dbReference type="Proteomes" id="UP001273505"/>
    </source>
</evidence>
<name>A0ABU4RZJ8_9GAMM</name>
<organism evidence="1 2">
    <name type="scientific">Gilvimarinus gilvus</name>
    <dbReference type="NCBI Taxonomy" id="3058038"/>
    <lineage>
        <taxon>Bacteria</taxon>
        <taxon>Pseudomonadati</taxon>
        <taxon>Pseudomonadota</taxon>
        <taxon>Gammaproteobacteria</taxon>
        <taxon>Cellvibrionales</taxon>
        <taxon>Cellvibrionaceae</taxon>
        <taxon>Gilvimarinus</taxon>
    </lineage>
</organism>
<evidence type="ECO:0000313" key="1">
    <source>
        <dbReference type="EMBL" id="MDX6850306.1"/>
    </source>
</evidence>
<accession>A0ABU4RZJ8</accession>